<keyword evidence="2" id="KW-1185">Reference proteome</keyword>
<accession>U6K054</accession>
<dbReference type="VEuPathDB" id="ToxoDB:EMH_0004510"/>
<organism evidence="1 2">
    <name type="scientific">Eimeria mitis</name>
    <dbReference type="NCBI Taxonomy" id="44415"/>
    <lineage>
        <taxon>Eukaryota</taxon>
        <taxon>Sar</taxon>
        <taxon>Alveolata</taxon>
        <taxon>Apicomplexa</taxon>
        <taxon>Conoidasida</taxon>
        <taxon>Coccidia</taxon>
        <taxon>Eucoccidiorida</taxon>
        <taxon>Eimeriorina</taxon>
        <taxon>Eimeriidae</taxon>
        <taxon>Eimeria</taxon>
    </lineage>
</organism>
<protein>
    <submittedName>
        <fullName evidence="1">Uncharacterized protein</fullName>
    </submittedName>
</protein>
<dbReference type="Proteomes" id="UP000030744">
    <property type="component" value="Unassembled WGS sequence"/>
</dbReference>
<gene>
    <name evidence="1" type="ORF">EMH_0004510</name>
</gene>
<reference evidence="1" key="2">
    <citation type="submission" date="2013-10" db="EMBL/GenBank/DDBJ databases">
        <authorList>
            <person name="Aslett M."/>
        </authorList>
    </citation>
    <scope>NUCLEOTIDE SEQUENCE [LARGE SCALE GENOMIC DNA]</scope>
    <source>
        <strain evidence="1">Houghton</strain>
    </source>
</reference>
<dbReference type="EMBL" id="HG682064">
    <property type="protein sequence ID" value="CDJ29697.1"/>
    <property type="molecule type" value="Genomic_DNA"/>
</dbReference>
<proteinExistence type="predicted"/>
<evidence type="ECO:0000313" key="2">
    <source>
        <dbReference type="Proteomes" id="UP000030744"/>
    </source>
</evidence>
<name>U6K054_9EIME</name>
<dbReference type="AlphaFoldDB" id="U6K054"/>
<sequence length="188" mass="20666">MVFNGVLNCGEYHGQLQMLSTATGNEQLSDVKFAFACICVWVCLFTIGHAVDARFVRNPVHWEADRDRIHPPRSLAWGCNPVKRREARRTHPVLALLHVVAGLAQRKVAESAGVSSTLILLLLAEAFQDDGAALKAPIVSCCRKRDRLLLAHDGLFCAPPVGGVDLFGRARDMDLDLDRLPWAEAAQT</sequence>
<reference evidence="1" key="1">
    <citation type="submission" date="2013-10" db="EMBL/GenBank/DDBJ databases">
        <title>Genomic analysis of the causative agents of coccidiosis in chickens.</title>
        <authorList>
            <person name="Reid A.J."/>
            <person name="Blake D."/>
            <person name="Billington K."/>
            <person name="Browne H."/>
            <person name="Dunn M."/>
            <person name="Hung S."/>
            <person name="Kawahara F."/>
            <person name="Miranda-Saavedra D."/>
            <person name="Mourier T."/>
            <person name="Nagra H."/>
            <person name="Otto T.D."/>
            <person name="Rawlings N."/>
            <person name="Sanchez A."/>
            <person name="Sanders M."/>
            <person name="Subramaniam C."/>
            <person name="Tay Y."/>
            <person name="Dear P."/>
            <person name="Doerig C."/>
            <person name="Gruber A."/>
            <person name="Parkinson J."/>
            <person name="Shirley M."/>
            <person name="Wan K.L."/>
            <person name="Berriman M."/>
            <person name="Tomley F."/>
            <person name="Pain A."/>
        </authorList>
    </citation>
    <scope>NUCLEOTIDE SEQUENCE [LARGE SCALE GENOMIC DNA]</scope>
    <source>
        <strain evidence="1">Houghton</strain>
    </source>
</reference>
<evidence type="ECO:0000313" key="1">
    <source>
        <dbReference type="EMBL" id="CDJ29697.1"/>
    </source>
</evidence>